<evidence type="ECO:0000256" key="1">
    <source>
        <dbReference type="SAM" id="SignalP"/>
    </source>
</evidence>
<feature type="chain" id="PRO_5045213227" description="Membrane protein SCJ1.26" evidence="1">
    <location>
        <begin position="16"/>
        <end position="166"/>
    </location>
</feature>
<evidence type="ECO:0008006" key="4">
    <source>
        <dbReference type="Google" id="ProtNLM"/>
    </source>
</evidence>
<keyword evidence="1" id="KW-0732">Signal</keyword>
<accession>A0ABU2T8T0</accession>
<reference evidence="2" key="1">
    <citation type="submission" date="2024-05" db="EMBL/GenBank/DDBJ databases">
        <title>30 novel species of actinomycetes from the DSMZ collection.</title>
        <authorList>
            <person name="Nouioui I."/>
        </authorList>
    </citation>
    <scope>NUCLEOTIDE SEQUENCE</scope>
    <source>
        <strain evidence="2">DSM 41527</strain>
    </source>
</reference>
<sequence>MLLTTAVLIAVTAPAAGVAAASAVDASAQRQAQGGKSVSAVLTEDPPARIGVDSAGGAGGRVHTTVRWTAADGTVRTGRTAVAPGLRAGDRTTAWIDRHGALLRDPATPEGAIAESVAVGTVAASATGLLLIGANKAGVGLLNRRRYAQWEKDWADTDSRWQHRQP</sequence>
<dbReference type="Proteomes" id="UP001180551">
    <property type="component" value="Unassembled WGS sequence"/>
</dbReference>
<dbReference type="EMBL" id="JAVRFE010000019">
    <property type="protein sequence ID" value="MDT0457335.1"/>
    <property type="molecule type" value="Genomic_DNA"/>
</dbReference>
<gene>
    <name evidence="2" type="ORF">RM550_16580</name>
</gene>
<evidence type="ECO:0000313" key="2">
    <source>
        <dbReference type="EMBL" id="MDT0457335.1"/>
    </source>
</evidence>
<dbReference type="InterPro" id="IPR039708">
    <property type="entry name" value="MT1774/Rv1733c-like"/>
</dbReference>
<organism evidence="2 3">
    <name type="scientific">Streptomyces mooreae</name>
    <dbReference type="NCBI Taxonomy" id="3075523"/>
    <lineage>
        <taxon>Bacteria</taxon>
        <taxon>Bacillati</taxon>
        <taxon>Actinomycetota</taxon>
        <taxon>Actinomycetes</taxon>
        <taxon>Kitasatosporales</taxon>
        <taxon>Streptomycetaceae</taxon>
        <taxon>Streptomyces</taxon>
    </lineage>
</organism>
<proteinExistence type="predicted"/>
<dbReference type="RefSeq" id="WP_311624479.1">
    <property type="nucleotide sequence ID" value="NZ_JAVRFE010000019.1"/>
</dbReference>
<dbReference type="PANTHER" id="PTHR42305:SF1">
    <property type="entry name" value="MEMBRANE PROTEIN RV1733C-RELATED"/>
    <property type="match status" value="1"/>
</dbReference>
<comment type="caution">
    <text evidence="2">The sequence shown here is derived from an EMBL/GenBank/DDBJ whole genome shotgun (WGS) entry which is preliminary data.</text>
</comment>
<dbReference type="PANTHER" id="PTHR42305">
    <property type="entry name" value="MEMBRANE PROTEIN RV1733C-RELATED"/>
    <property type="match status" value="1"/>
</dbReference>
<keyword evidence="3" id="KW-1185">Reference proteome</keyword>
<feature type="signal peptide" evidence="1">
    <location>
        <begin position="1"/>
        <end position="15"/>
    </location>
</feature>
<name>A0ABU2T8T0_9ACTN</name>
<evidence type="ECO:0000313" key="3">
    <source>
        <dbReference type="Proteomes" id="UP001180551"/>
    </source>
</evidence>
<protein>
    <recommendedName>
        <fullName evidence="4">Membrane protein SCJ1.26</fullName>
    </recommendedName>
</protein>